<sequence length="99" mass="10010">MKFFTVLSLLFAGASAMPAAAVADYDACPDGGLFGNPQCCGVDLVSLVAFDCRSPVEVPKDAAHFAAICAKSGQRARCCGAAEVADLGLLCQKPVGVAA</sequence>
<accession>A0ACC0QR51</accession>
<gene>
    <name evidence="1" type="ORF">NCS57_00801100</name>
</gene>
<name>A0ACC0QR51_9HYPO</name>
<proteinExistence type="predicted"/>
<keyword evidence="2" id="KW-1185">Reference proteome</keyword>
<dbReference type="Proteomes" id="UP001065298">
    <property type="component" value="Chromosome 6"/>
</dbReference>
<reference evidence="1" key="1">
    <citation type="submission" date="2022-06" db="EMBL/GenBank/DDBJ databases">
        <title>Fusarium solani species complex genomes reveal bases of compartmentalisation and animal pathogenesis.</title>
        <authorList>
            <person name="Tsai I.J."/>
        </authorList>
    </citation>
    <scope>NUCLEOTIDE SEQUENCE</scope>
    <source>
        <strain evidence="1">Fu6.1</strain>
    </source>
</reference>
<protein>
    <submittedName>
        <fullName evidence="1">Uncharacterized protein</fullName>
    </submittedName>
</protein>
<organism evidence="1 2">
    <name type="scientific">Fusarium keratoplasticum</name>
    <dbReference type="NCBI Taxonomy" id="1328300"/>
    <lineage>
        <taxon>Eukaryota</taxon>
        <taxon>Fungi</taxon>
        <taxon>Dikarya</taxon>
        <taxon>Ascomycota</taxon>
        <taxon>Pezizomycotina</taxon>
        <taxon>Sordariomycetes</taxon>
        <taxon>Hypocreomycetidae</taxon>
        <taxon>Hypocreales</taxon>
        <taxon>Nectriaceae</taxon>
        <taxon>Fusarium</taxon>
        <taxon>Fusarium solani species complex</taxon>
    </lineage>
</organism>
<dbReference type="EMBL" id="CM046508">
    <property type="protein sequence ID" value="KAI8665785.1"/>
    <property type="molecule type" value="Genomic_DNA"/>
</dbReference>
<evidence type="ECO:0000313" key="1">
    <source>
        <dbReference type="EMBL" id="KAI8665785.1"/>
    </source>
</evidence>
<evidence type="ECO:0000313" key="2">
    <source>
        <dbReference type="Proteomes" id="UP001065298"/>
    </source>
</evidence>
<comment type="caution">
    <text evidence="1">The sequence shown here is derived from an EMBL/GenBank/DDBJ whole genome shotgun (WGS) entry which is preliminary data.</text>
</comment>